<dbReference type="GO" id="GO:0016757">
    <property type="term" value="F:glycosyltransferase activity"/>
    <property type="evidence" value="ECO:0007669"/>
    <property type="project" value="InterPro"/>
</dbReference>
<evidence type="ECO:0000259" key="1">
    <source>
        <dbReference type="Pfam" id="PF04577"/>
    </source>
</evidence>
<dbReference type="STRING" id="274537.BIU88_08630"/>
<dbReference type="AlphaFoldDB" id="A0A1D8D8Y4"/>
<dbReference type="KEGG" id="clz:BIU88_08630"/>
<accession>A0A1D8D8Y4</accession>
<feature type="domain" description="Glycosyltransferase 61 catalytic" evidence="1">
    <location>
        <begin position="134"/>
        <end position="297"/>
    </location>
</feature>
<dbReference type="InterPro" id="IPR049625">
    <property type="entry name" value="Glyco_transf_61_cat"/>
</dbReference>
<reference evidence="2" key="1">
    <citation type="submission" date="2016-09" db="EMBL/GenBank/DDBJ databases">
        <title>Genome sequence of Chlorobaculum limnaeum.</title>
        <authorList>
            <person name="Liu Z."/>
            <person name="Tank M."/>
            <person name="Bryant D.A."/>
        </authorList>
    </citation>
    <scope>NUCLEOTIDE SEQUENCE [LARGE SCALE GENOMIC DNA]</scope>
    <source>
        <strain evidence="2">DSM 1677</strain>
    </source>
</reference>
<dbReference type="Pfam" id="PF04577">
    <property type="entry name" value="Glyco_transf_61"/>
    <property type="match status" value="1"/>
</dbReference>
<name>A0A1D8D8Y4_CHLLM</name>
<keyword evidence="3" id="KW-1185">Reference proteome</keyword>
<dbReference type="RefSeq" id="WP_069810384.1">
    <property type="nucleotide sequence ID" value="NZ_CP017305.1"/>
</dbReference>
<evidence type="ECO:0000313" key="3">
    <source>
        <dbReference type="Proteomes" id="UP000095185"/>
    </source>
</evidence>
<dbReference type="EMBL" id="CP017305">
    <property type="protein sequence ID" value="AOS84189.1"/>
    <property type="molecule type" value="Genomic_DNA"/>
</dbReference>
<dbReference type="Proteomes" id="UP000095185">
    <property type="component" value="Chromosome"/>
</dbReference>
<dbReference type="OrthoDB" id="6935590at2"/>
<sequence length="357" mass="39422">MPINLPYLRRSFWRLLGNGSLPELCEKEWIVAPACVTTTRPALYLPGALDNVTASSASSNLEQEMRRIKGGRTEHAATIARALADVTLSDGYLYKRGLKIPVRIKKEQLVIERQPTAKKEVAVLACGLTDIQFFGHWMTDGLPLLMAARDLGPPIRNTAPLTGHQKEYLSMLNLGYDPFAAGKIGKLIVLEDYGQNNYKRERYQAMRARFREVAPKPAHPGSLLLRGTSGVVTPDAQGNRRILVNEEEIASYLQSIGFQLIDSTKQSAREIVEKTSGSKIIIGVEGSQIPHGLFTMADNGALINIFPPFHFNNVLKGQTDCMEMHYAFTIGEVCEGGFRLPLDTLKKTLDLVAAKTA</sequence>
<organism evidence="2 3">
    <name type="scientific">Chlorobaculum limnaeum</name>
    <dbReference type="NCBI Taxonomy" id="274537"/>
    <lineage>
        <taxon>Bacteria</taxon>
        <taxon>Pseudomonadati</taxon>
        <taxon>Chlorobiota</taxon>
        <taxon>Chlorobiia</taxon>
        <taxon>Chlorobiales</taxon>
        <taxon>Chlorobiaceae</taxon>
        <taxon>Chlorobaculum</taxon>
    </lineage>
</organism>
<gene>
    <name evidence="2" type="ORF">BIU88_08630</name>
</gene>
<proteinExistence type="predicted"/>
<protein>
    <recommendedName>
        <fullName evidence="1">Glycosyltransferase 61 catalytic domain-containing protein</fullName>
    </recommendedName>
</protein>
<evidence type="ECO:0000313" key="2">
    <source>
        <dbReference type="EMBL" id="AOS84189.1"/>
    </source>
</evidence>